<dbReference type="InterPro" id="IPR056026">
    <property type="entry name" value="DUF7607"/>
</dbReference>
<feature type="region of interest" description="Disordered" evidence="1">
    <location>
        <begin position="432"/>
        <end position="480"/>
    </location>
</feature>
<dbReference type="EMBL" id="JAPEUY010000013">
    <property type="protein sequence ID" value="KAJ4366894.1"/>
    <property type="molecule type" value="Genomic_DNA"/>
</dbReference>
<feature type="compositionally biased region" description="Acidic residues" evidence="1">
    <location>
        <begin position="19"/>
        <end position="57"/>
    </location>
</feature>
<evidence type="ECO:0000313" key="3">
    <source>
        <dbReference type="EMBL" id="KAJ4366894.1"/>
    </source>
</evidence>
<organism evidence="3 4">
    <name type="scientific">Neocucurbitaria cava</name>
    <dbReference type="NCBI Taxonomy" id="798079"/>
    <lineage>
        <taxon>Eukaryota</taxon>
        <taxon>Fungi</taxon>
        <taxon>Dikarya</taxon>
        <taxon>Ascomycota</taxon>
        <taxon>Pezizomycotina</taxon>
        <taxon>Dothideomycetes</taxon>
        <taxon>Pleosporomycetidae</taxon>
        <taxon>Pleosporales</taxon>
        <taxon>Pleosporineae</taxon>
        <taxon>Cucurbitariaceae</taxon>
        <taxon>Neocucurbitaria</taxon>
    </lineage>
</organism>
<evidence type="ECO:0000313" key="4">
    <source>
        <dbReference type="Proteomes" id="UP001140560"/>
    </source>
</evidence>
<dbReference type="Proteomes" id="UP001140560">
    <property type="component" value="Unassembled WGS sequence"/>
</dbReference>
<sequence>MSGGGGQWDYLLRWQQGGSEEDFDLAAADDSEDEERFEPTDGAEEDAQEAPDEEDEPEKGAQSRSKLTPDQVLDIINERIECYTKSWKPNKGAAKVDEIAYDPEAMWEEAQLAGQRQQLVERYEADLAYYSHRLDKLCDEIMKFPGNTADKVRRQCSNLEVTIDSMELAEWLLSIYKLEPVDDSSDDNLDADTERQRHISAQRLEASANFIDLGLPSETSGDDEDGALGSERATAFARNMEEHQAHSRRQYSTTDSVVADSVEPPMYAHQDPAVLGPPLPPILRTSYGDEPEQSSIAMVLRWRWDDLIESQDRKRIVSKVVSEMKAEDRELIRTRLKYVGKMNMLKEIPACLGMLSGGQPKMQGVLPRDLPKIITFTRLFLSWWMCDNCFTEEPDKRHIEELLSCLKEGLSDPGTFCDYLNMIMTTTFSEEALRHPERPSQAEIIEISDDDEPAPRPIDQRKSNLNATPGEQQGSAIVLD</sequence>
<evidence type="ECO:0000256" key="1">
    <source>
        <dbReference type="SAM" id="MobiDB-lite"/>
    </source>
</evidence>
<gene>
    <name evidence="3" type="ORF">N0V83_007423</name>
</gene>
<dbReference type="OrthoDB" id="3533395at2759"/>
<keyword evidence="4" id="KW-1185">Reference proteome</keyword>
<protein>
    <recommendedName>
        <fullName evidence="2">DUF7607 domain-containing protein</fullName>
    </recommendedName>
</protein>
<dbReference type="AlphaFoldDB" id="A0A9W8Y374"/>
<feature type="domain" description="DUF7607" evidence="2">
    <location>
        <begin position="69"/>
        <end position="179"/>
    </location>
</feature>
<comment type="caution">
    <text evidence="3">The sequence shown here is derived from an EMBL/GenBank/DDBJ whole genome shotgun (WGS) entry which is preliminary data.</text>
</comment>
<accession>A0A9W8Y374</accession>
<feature type="region of interest" description="Disordered" evidence="1">
    <location>
        <begin position="1"/>
        <end position="70"/>
    </location>
</feature>
<reference evidence="3" key="1">
    <citation type="submission" date="2022-10" db="EMBL/GenBank/DDBJ databases">
        <title>Tapping the CABI collections for fungal endophytes: first genome assemblies for Collariella, Neodidymelliopsis, Ascochyta clinopodiicola, Didymella pomorum, Didymosphaeria variabile, Neocosmospora piperis and Neocucurbitaria cava.</title>
        <authorList>
            <person name="Hill R."/>
        </authorList>
    </citation>
    <scope>NUCLEOTIDE SEQUENCE</scope>
    <source>
        <strain evidence="3">IMI 356814</strain>
    </source>
</reference>
<dbReference type="Pfam" id="PF24580">
    <property type="entry name" value="DUF7607"/>
    <property type="match status" value="1"/>
</dbReference>
<feature type="compositionally biased region" description="Polar residues" evidence="1">
    <location>
        <begin position="463"/>
        <end position="480"/>
    </location>
</feature>
<name>A0A9W8Y374_9PLEO</name>
<proteinExistence type="predicted"/>
<evidence type="ECO:0000259" key="2">
    <source>
        <dbReference type="Pfam" id="PF24580"/>
    </source>
</evidence>